<dbReference type="Proteomes" id="UP001430306">
    <property type="component" value="Unassembled WGS sequence"/>
</dbReference>
<organism evidence="2 3">
    <name type="scientific">Rhodopirellula halodulae</name>
    <dbReference type="NCBI Taxonomy" id="2894198"/>
    <lineage>
        <taxon>Bacteria</taxon>
        <taxon>Pseudomonadati</taxon>
        <taxon>Planctomycetota</taxon>
        <taxon>Planctomycetia</taxon>
        <taxon>Pirellulales</taxon>
        <taxon>Pirellulaceae</taxon>
        <taxon>Rhodopirellula</taxon>
    </lineage>
</organism>
<feature type="transmembrane region" description="Helical" evidence="1">
    <location>
        <begin position="149"/>
        <end position="171"/>
    </location>
</feature>
<feature type="transmembrane region" description="Helical" evidence="1">
    <location>
        <begin position="34"/>
        <end position="54"/>
    </location>
</feature>
<keyword evidence="1" id="KW-0472">Membrane</keyword>
<reference evidence="2" key="1">
    <citation type="submission" date="2021-11" db="EMBL/GenBank/DDBJ databases">
        <title>Genome sequence.</title>
        <authorList>
            <person name="Sun Q."/>
        </authorList>
    </citation>
    <scope>NUCLEOTIDE SEQUENCE</scope>
    <source>
        <strain evidence="2">JC740</strain>
    </source>
</reference>
<keyword evidence="3" id="KW-1185">Reference proteome</keyword>
<dbReference type="EMBL" id="JAJKFW010000047">
    <property type="protein sequence ID" value="MCC9644357.1"/>
    <property type="molecule type" value="Genomic_DNA"/>
</dbReference>
<evidence type="ECO:0000313" key="3">
    <source>
        <dbReference type="Proteomes" id="UP001430306"/>
    </source>
</evidence>
<evidence type="ECO:0008006" key="4">
    <source>
        <dbReference type="Google" id="ProtNLM"/>
    </source>
</evidence>
<evidence type="ECO:0000256" key="1">
    <source>
        <dbReference type="SAM" id="Phobius"/>
    </source>
</evidence>
<proteinExistence type="predicted"/>
<comment type="caution">
    <text evidence="2">The sequence shown here is derived from an EMBL/GenBank/DDBJ whole genome shotgun (WGS) entry which is preliminary data.</text>
</comment>
<feature type="transmembrane region" description="Helical" evidence="1">
    <location>
        <begin position="66"/>
        <end position="83"/>
    </location>
</feature>
<protein>
    <recommendedName>
        <fullName evidence="4">SMODS and SLOG-associating 2TM effector domain-containing protein</fullName>
    </recommendedName>
</protein>
<evidence type="ECO:0000313" key="2">
    <source>
        <dbReference type="EMBL" id="MCC9644357.1"/>
    </source>
</evidence>
<keyword evidence="1" id="KW-0812">Transmembrane</keyword>
<accession>A0ABS8NLE3</accession>
<keyword evidence="1" id="KW-1133">Transmembrane helix</keyword>
<sequence length="172" mass="18987">MKSELTNQQQMVAKRLSDTWEKTLVYNDDLGKRATLLVSMSSVVVGIVTAAKFLPEHKTEFSIESVLLGIVCLLSVLMYWYAIQVWGTSLRAMPGCTDVNKLYDQYIAVSEHVAFNNSLIDTSYALEVCLVENDRKAKLVDKVARVFQWQIGVLALAIAWSGLVAIGGALVG</sequence>
<dbReference type="RefSeq" id="WP_230275779.1">
    <property type="nucleotide sequence ID" value="NZ_JAJKFW010000047.1"/>
</dbReference>
<name>A0ABS8NLE3_9BACT</name>
<gene>
    <name evidence="2" type="ORF">LOC71_18930</name>
</gene>